<keyword evidence="6" id="KW-0560">Oxidoreductase</keyword>
<comment type="catalytic activity">
    <reaction evidence="5 6">
        <text>dTDP-beta-L-rhamnose + NADP(+) = dTDP-4-dehydro-beta-L-rhamnose + NADPH + H(+)</text>
        <dbReference type="Rhea" id="RHEA:21796"/>
        <dbReference type="ChEBI" id="CHEBI:15378"/>
        <dbReference type="ChEBI" id="CHEBI:57510"/>
        <dbReference type="ChEBI" id="CHEBI:57783"/>
        <dbReference type="ChEBI" id="CHEBI:58349"/>
        <dbReference type="ChEBI" id="CHEBI:62830"/>
        <dbReference type="EC" id="1.1.1.133"/>
    </reaction>
</comment>
<dbReference type="PANTHER" id="PTHR10491">
    <property type="entry name" value="DTDP-4-DEHYDRORHAMNOSE REDUCTASE"/>
    <property type="match status" value="1"/>
</dbReference>
<name>A0ABP7DM40_9SPHN</name>
<dbReference type="InterPro" id="IPR029903">
    <property type="entry name" value="RmlD-like-bd"/>
</dbReference>
<evidence type="ECO:0000259" key="8">
    <source>
        <dbReference type="Pfam" id="PF04321"/>
    </source>
</evidence>
<evidence type="ECO:0000256" key="6">
    <source>
        <dbReference type="RuleBase" id="RU364082"/>
    </source>
</evidence>
<protein>
    <recommendedName>
        <fullName evidence="4 6">dTDP-4-dehydrorhamnose reductase</fullName>
        <ecNumber evidence="3 6">1.1.1.133</ecNumber>
    </recommendedName>
</protein>
<dbReference type="PANTHER" id="PTHR10491:SF4">
    <property type="entry name" value="METHIONINE ADENOSYLTRANSFERASE 2 SUBUNIT BETA"/>
    <property type="match status" value="1"/>
</dbReference>
<evidence type="ECO:0000313" key="10">
    <source>
        <dbReference type="Proteomes" id="UP001500523"/>
    </source>
</evidence>
<dbReference type="Proteomes" id="UP001500523">
    <property type="component" value="Unassembled WGS sequence"/>
</dbReference>
<comment type="function">
    <text evidence="6">Catalyzes the reduction of dTDP-6-deoxy-L-lyxo-4-hexulose to yield dTDP-L-rhamnose.</text>
</comment>
<dbReference type="InterPro" id="IPR005913">
    <property type="entry name" value="dTDP_dehydrorham_reduct"/>
</dbReference>
<comment type="cofactor">
    <cofactor evidence="6">
        <name>Mg(2+)</name>
        <dbReference type="ChEBI" id="CHEBI:18420"/>
    </cofactor>
    <text evidence="6">Binds 1 Mg(2+) ion per monomer.</text>
</comment>
<evidence type="ECO:0000313" key="9">
    <source>
        <dbReference type="EMBL" id="GAA3707490.1"/>
    </source>
</evidence>
<evidence type="ECO:0000256" key="7">
    <source>
        <dbReference type="SAM" id="MobiDB-lite"/>
    </source>
</evidence>
<dbReference type="EC" id="1.1.1.133" evidence="3 6"/>
<dbReference type="InterPro" id="IPR036291">
    <property type="entry name" value="NAD(P)-bd_dom_sf"/>
</dbReference>
<proteinExistence type="inferred from homology"/>
<dbReference type="SUPFAM" id="SSF51735">
    <property type="entry name" value="NAD(P)-binding Rossmann-fold domains"/>
    <property type="match status" value="1"/>
</dbReference>
<comment type="caution">
    <text evidence="9">The sequence shown here is derived from an EMBL/GenBank/DDBJ whole genome shotgun (WGS) entry which is preliminary data.</text>
</comment>
<keyword evidence="10" id="KW-1185">Reference proteome</keyword>
<dbReference type="EMBL" id="BAABBF010000003">
    <property type="protein sequence ID" value="GAA3707490.1"/>
    <property type="molecule type" value="Genomic_DNA"/>
</dbReference>
<dbReference type="Gene3D" id="3.40.50.720">
    <property type="entry name" value="NAD(P)-binding Rossmann-like Domain"/>
    <property type="match status" value="1"/>
</dbReference>
<dbReference type="CDD" id="cd05254">
    <property type="entry name" value="dTDP_HR_like_SDR_e"/>
    <property type="match status" value="1"/>
</dbReference>
<evidence type="ECO:0000256" key="5">
    <source>
        <dbReference type="ARBA" id="ARBA00048200"/>
    </source>
</evidence>
<comment type="similarity">
    <text evidence="2 6">Belongs to the dTDP-4-dehydrorhamnose reductase family.</text>
</comment>
<dbReference type="Gene3D" id="3.90.25.10">
    <property type="entry name" value="UDP-galactose 4-epimerase, domain 1"/>
    <property type="match status" value="1"/>
</dbReference>
<accession>A0ABP7DM40</accession>
<evidence type="ECO:0000256" key="4">
    <source>
        <dbReference type="ARBA" id="ARBA00017099"/>
    </source>
</evidence>
<evidence type="ECO:0000256" key="3">
    <source>
        <dbReference type="ARBA" id="ARBA00012929"/>
    </source>
</evidence>
<dbReference type="Pfam" id="PF04321">
    <property type="entry name" value="RmlD_sub_bind"/>
    <property type="match status" value="1"/>
</dbReference>
<organism evidence="9 10">
    <name type="scientific">Sphingomonas cynarae</name>
    <dbReference type="NCBI Taxonomy" id="930197"/>
    <lineage>
        <taxon>Bacteria</taxon>
        <taxon>Pseudomonadati</taxon>
        <taxon>Pseudomonadota</taxon>
        <taxon>Alphaproteobacteria</taxon>
        <taxon>Sphingomonadales</taxon>
        <taxon>Sphingomonadaceae</taxon>
        <taxon>Sphingomonas</taxon>
    </lineage>
</organism>
<feature type="region of interest" description="Disordered" evidence="7">
    <location>
        <begin position="234"/>
        <end position="259"/>
    </location>
</feature>
<sequence length="300" mass="31330">MKQVLVTGGSGQVGTELARHRWPEGWEAVALTRADLDLGDPVAIAAKVAERPWAAIVSAGAYTAVDKAESDVVTAWAVNALAPAALAAAAHGAGIPIVHVSTDYVFPGDRDGEWEVDDAVAPLGVYGASKLGGELAVRTACPRHAIVRTAWVVSAHGNNFVKTMLRVGADRPSLRVVADQRGSPTSAADLAAALATLTVRLADDPAAASGTYHFSNAGPTDWHGFAEEIFRQSAARGGPSPTVEPITTADYPTPATRPANSLLSHRAIERDHGIQPRGWQTALGDILDELLGTPHQEKTA</sequence>
<evidence type="ECO:0000256" key="1">
    <source>
        <dbReference type="ARBA" id="ARBA00004781"/>
    </source>
</evidence>
<comment type="pathway">
    <text evidence="1 6">Carbohydrate biosynthesis; dTDP-L-rhamnose biosynthesis.</text>
</comment>
<evidence type="ECO:0000256" key="2">
    <source>
        <dbReference type="ARBA" id="ARBA00010944"/>
    </source>
</evidence>
<keyword evidence="6" id="KW-0521">NADP</keyword>
<feature type="domain" description="RmlD-like substrate binding" evidence="8">
    <location>
        <begin position="3"/>
        <end position="290"/>
    </location>
</feature>
<reference evidence="10" key="1">
    <citation type="journal article" date="2019" name="Int. J. Syst. Evol. Microbiol.">
        <title>The Global Catalogue of Microorganisms (GCM) 10K type strain sequencing project: providing services to taxonomists for standard genome sequencing and annotation.</title>
        <authorList>
            <consortium name="The Broad Institute Genomics Platform"/>
            <consortium name="The Broad Institute Genome Sequencing Center for Infectious Disease"/>
            <person name="Wu L."/>
            <person name="Ma J."/>
        </authorList>
    </citation>
    <scope>NUCLEOTIDE SEQUENCE [LARGE SCALE GENOMIC DNA]</scope>
    <source>
        <strain evidence="10">JCM 17498</strain>
    </source>
</reference>
<dbReference type="NCBIfam" id="TIGR01214">
    <property type="entry name" value="rmlD"/>
    <property type="match status" value="1"/>
</dbReference>
<gene>
    <name evidence="9" type="primary">rfbD</name>
    <name evidence="9" type="ORF">GCM10022268_16090</name>
</gene>